<evidence type="ECO:0000313" key="3">
    <source>
        <dbReference type="Proteomes" id="UP000691718"/>
    </source>
</evidence>
<dbReference type="EMBL" id="CAJQZP010001707">
    <property type="protein sequence ID" value="CAG5059959.1"/>
    <property type="molecule type" value="Genomic_DNA"/>
</dbReference>
<sequence>MKNIGPKTTEVDRKNNVGKRTLQHASIKRKKWLSASISSSISAASTITLADTDNSDYETMYSYYIAECLKDQEEKENVEPTEIPFGLSDIEYFNEVVKNVN</sequence>
<dbReference type="Proteomes" id="UP000691718">
    <property type="component" value="Unassembled WGS sequence"/>
</dbReference>
<feature type="region of interest" description="Disordered" evidence="1">
    <location>
        <begin position="1"/>
        <end position="20"/>
    </location>
</feature>
<name>A0A8S3YD41_PARAO</name>
<dbReference type="AlphaFoldDB" id="A0A8S3YD41"/>
<protein>
    <submittedName>
        <fullName evidence="2">(apollo) hypothetical protein</fullName>
    </submittedName>
</protein>
<dbReference type="OrthoDB" id="10504640at2759"/>
<accession>A0A8S3YD41</accession>
<proteinExistence type="predicted"/>
<keyword evidence="3" id="KW-1185">Reference proteome</keyword>
<evidence type="ECO:0000313" key="2">
    <source>
        <dbReference type="EMBL" id="CAG5059959.1"/>
    </source>
</evidence>
<gene>
    <name evidence="2" type="ORF">PAPOLLO_LOCUS28297</name>
</gene>
<organism evidence="2 3">
    <name type="scientific">Parnassius apollo</name>
    <name type="common">Apollo butterfly</name>
    <name type="synonym">Papilio apollo</name>
    <dbReference type="NCBI Taxonomy" id="110799"/>
    <lineage>
        <taxon>Eukaryota</taxon>
        <taxon>Metazoa</taxon>
        <taxon>Ecdysozoa</taxon>
        <taxon>Arthropoda</taxon>
        <taxon>Hexapoda</taxon>
        <taxon>Insecta</taxon>
        <taxon>Pterygota</taxon>
        <taxon>Neoptera</taxon>
        <taxon>Endopterygota</taxon>
        <taxon>Lepidoptera</taxon>
        <taxon>Glossata</taxon>
        <taxon>Ditrysia</taxon>
        <taxon>Papilionoidea</taxon>
        <taxon>Papilionidae</taxon>
        <taxon>Parnassiinae</taxon>
        <taxon>Parnassini</taxon>
        <taxon>Parnassius</taxon>
        <taxon>Parnassius</taxon>
    </lineage>
</organism>
<comment type="caution">
    <text evidence="2">The sequence shown here is derived from an EMBL/GenBank/DDBJ whole genome shotgun (WGS) entry which is preliminary data.</text>
</comment>
<reference evidence="2" key="1">
    <citation type="submission" date="2021-04" db="EMBL/GenBank/DDBJ databases">
        <authorList>
            <person name="Tunstrom K."/>
        </authorList>
    </citation>
    <scope>NUCLEOTIDE SEQUENCE</scope>
</reference>
<evidence type="ECO:0000256" key="1">
    <source>
        <dbReference type="SAM" id="MobiDB-lite"/>
    </source>
</evidence>